<evidence type="ECO:0000313" key="2">
    <source>
        <dbReference type="Proteomes" id="UP001642484"/>
    </source>
</evidence>
<sequence>MPGIRMSMLLPEFVIKDRSIHPVGASVRSSLFGPSDSFQCRFLVFPNGTKSVHQEQSQRSQTQSESLFSAFVELVPPAHMDERWSCASVRYGITVVSQKTGTENIKKLDTFTFSNEHADRGWHDLFANISTHRHFIGRDGEITLQGEVHIPWREQQRVSAWQESFRQLDFSDNQTAKFLTFRLADDQKLVFDRRLLIARSDYFRKMLSSPDWEETRTGEINLRSATVKCMSAILRFILTNSFDTDEDLETCMAVRELADRFCIQPLVKQVDEELTGMLTEENILQILGRLLDTGSEVEAACWKMLETDSNILVKQADKLETVISENPLLARRLILFGRESKPKREPNQV</sequence>
<gene>
    <name evidence="1" type="ORF">CCMP2556_LOCUS9836</name>
</gene>
<dbReference type="InterPro" id="IPR011333">
    <property type="entry name" value="SKP1/BTB/POZ_sf"/>
</dbReference>
<dbReference type="EMBL" id="CAXAMN010004537">
    <property type="protein sequence ID" value="CAK9009842.1"/>
    <property type="molecule type" value="Genomic_DNA"/>
</dbReference>
<dbReference type="InterPro" id="IPR000210">
    <property type="entry name" value="BTB/POZ_dom"/>
</dbReference>
<evidence type="ECO:0000313" key="1">
    <source>
        <dbReference type="EMBL" id="CAK9009842.1"/>
    </source>
</evidence>
<name>A0ABP0J666_9DINO</name>
<dbReference type="Gene3D" id="3.30.710.10">
    <property type="entry name" value="Potassium Channel Kv1.1, Chain A"/>
    <property type="match status" value="1"/>
</dbReference>
<dbReference type="InterPro" id="IPR008974">
    <property type="entry name" value="TRAF-like"/>
</dbReference>
<dbReference type="CDD" id="cd00121">
    <property type="entry name" value="MATH"/>
    <property type="match status" value="1"/>
</dbReference>
<dbReference type="SMART" id="SM00225">
    <property type="entry name" value="BTB"/>
    <property type="match status" value="1"/>
</dbReference>
<dbReference type="InterPro" id="IPR002083">
    <property type="entry name" value="MATH/TRAF_dom"/>
</dbReference>
<dbReference type="SUPFAM" id="SSF54695">
    <property type="entry name" value="POZ domain"/>
    <property type="match status" value="1"/>
</dbReference>
<dbReference type="PROSITE" id="PS50097">
    <property type="entry name" value="BTB"/>
    <property type="match status" value="1"/>
</dbReference>
<organism evidence="1 2">
    <name type="scientific">Durusdinium trenchii</name>
    <dbReference type="NCBI Taxonomy" id="1381693"/>
    <lineage>
        <taxon>Eukaryota</taxon>
        <taxon>Sar</taxon>
        <taxon>Alveolata</taxon>
        <taxon>Dinophyceae</taxon>
        <taxon>Suessiales</taxon>
        <taxon>Symbiodiniaceae</taxon>
        <taxon>Durusdinium</taxon>
    </lineage>
</organism>
<dbReference type="Gene3D" id="2.60.210.10">
    <property type="entry name" value="Apoptosis, Tumor Necrosis Factor Receptor Associated Protein 2, Chain A"/>
    <property type="match status" value="1"/>
</dbReference>
<comment type="caution">
    <text evidence="1">The sequence shown here is derived from an EMBL/GenBank/DDBJ whole genome shotgun (WGS) entry which is preliminary data.</text>
</comment>
<dbReference type="Pfam" id="PF00651">
    <property type="entry name" value="BTB"/>
    <property type="match status" value="1"/>
</dbReference>
<protein>
    <submittedName>
        <fullName evidence="1">Uncharacterized protein</fullName>
    </submittedName>
</protein>
<proteinExistence type="predicted"/>
<dbReference type="CDD" id="cd18186">
    <property type="entry name" value="BTB_POZ_ZBTB_KLHL-like"/>
    <property type="match status" value="1"/>
</dbReference>
<reference evidence="1 2" key="1">
    <citation type="submission" date="2024-02" db="EMBL/GenBank/DDBJ databases">
        <authorList>
            <person name="Chen Y."/>
            <person name="Shah S."/>
            <person name="Dougan E. K."/>
            <person name="Thang M."/>
            <person name="Chan C."/>
        </authorList>
    </citation>
    <scope>NUCLEOTIDE SEQUENCE [LARGE SCALE GENOMIC DNA]</scope>
</reference>
<accession>A0ABP0J666</accession>
<dbReference type="Proteomes" id="UP001642484">
    <property type="component" value="Unassembled WGS sequence"/>
</dbReference>
<keyword evidence="2" id="KW-1185">Reference proteome</keyword>
<dbReference type="PANTHER" id="PTHR24413">
    <property type="entry name" value="SPECKLE-TYPE POZ PROTEIN"/>
    <property type="match status" value="1"/>
</dbReference>